<evidence type="ECO:0000259" key="7">
    <source>
        <dbReference type="PROSITE" id="PS50982"/>
    </source>
</evidence>
<feature type="compositionally biased region" description="Acidic residues" evidence="6">
    <location>
        <begin position="62"/>
        <end position="75"/>
    </location>
</feature>
<organism evidence="8 9">
    <name type="scientific">Linum trigynum</name>
    <dbReference type="NCBI Taxonomy" id="586398"/>
    <lineage>
        <taxon>Eukaryota</taxon>
        <taxon>Viridiplantae</taxon>
        <taxon>Streptophyta</taxon>
        <taxon>Embryophyta</taxon>
        <taxon>Tracheophyta</taxon>
        <taxon>Spermatophyta</taxon>
        <taxon>Magnoliopsida</taxon>
        <taxon>eudicotyledons</taxon>
        <taxon>Gunneridae</taxon>
        <taxon>Pentapetalae</taxon>
        <taxon>rosids</taxon>
        <taxon>fabids</taxon>
        <taxon>Malpighiales</taxon>
        <taxon>Linaceae</taxon>
        <taxon>Linum</taxon>
    </lineage>
</organism>
<evidence type="ECO:0000256" key="2">
    <source>
        <dbReference type="ARBA" id="ARBA00023015"/>
    </source>
</evidence>
<dbReference type="AlphaFoldDB" id="A0AAV2DQ94"/>
<gene>
    <name evidence="8" type="ORF">LTRI10_LOCUS17512</name>
</gene>
<name>A0AAV2DQ94_9ROSI</name>
<sequence length="222" mass="24564">MKNAEEKEGGDDGVQDEQVIMSTDESGSTGDDDDDDVDVDVEGVEEVGGDDDDASSPHSPEDEQADGGDEVEEEDLRPRMSSGEEFGLPPGWQVEERPRLSGKLKGRFDKYYIEPETNKRFRSMIEVKQHLQIDDLPTRKIKRRAGRGQVDSEGTSSSTSERGRGRGRRGSRGRGRNYGPLSQPVLRPFARGTTLPTPPPPHHRVVFVAKRNDGDDEPSDDC</sequence>
<feature type="compositionally biased region" description="Acidic residues" evidence="6">
    <location>
        <begin position="30"/>
        <end position="54"/>
    </location>
</feature>
<evidence type="ECO:0000256" key="3">
    <source>
        <dbReference type="ARBA" id="ARBA00023125"/>
    </source>
</evidence>
<feature type="region of interest" description="Disordered" evidence="6">
    <location>
        <begin position="134"/>
        <end position="222"/>
    </location>
</feature>
<keyword evidence="9" id="KW-1185">Reference proteome</keyword>
<keyword evidence="4" id="KW-0804">Transcription</keyword>
<dbReference type="SUPFAM" id="SSF54171">
    <property type="entry name" value="DNA-binding domain"/>
    <property type="match status" value="1"/>
</dbReference>
<protein>
    <recommendedName>
        <fullName evidence="7">MBD domain-containing protein</fullName>
    </recommendedName>
</protein>
<dbReference type="Gene3D" id="3.30.890.10">
    <property type="entry name" value="Methyl-cpg-binding Protein 2, Chain A"/>
    <property type="match status" value="1"/>
</dbReference>
<dbReference type="PANTHER" id="PTHR12396:SF38">
    <property type="entry name" value="METHYL-CPG-BINDING DOMAIN-CONTAINING PROTEIN 7"/>
    <property type="match status" value="1"/>
</dbReference>
<dbReference type="Pfam" id="PF01429">
    <property type="entry name" value="MBD"/>
    <property type="match status" value="1"/>
</dbReference>
<evidence type="ECO:0000256" key="5">
    <source>
        <dbReference type="ARBA" id="ARBA00023242"/>
    </source>
</evidence>
<keyword evidence="3" id="KW-0238">DNA-binding</keyword>
<feature type="compositionally biased region" description="Basic residues" evidence="6">
    <location>
        <begin position="165"/>
        <end position="175"/>
    </location>
</feature>
<reference evidence="8 9" key="1">
    <citation type="submission" date="2024-04" db="EMBL/GenBank/DDBJ databases">
        <authorList>
            <person name="Fracassetti M."/>
        </authorList>
    </citation>
    <scope>NUCLEOTIDE SEQUENCE [LARGE SCALE GENOMIC DNA]</scope>
</reference>
<dbReference type="Proteomes" id="UP001497516">
    <property type="component" value="Chromosome 3"/>
</dbReference>
<keyword evidence="2" id="KW-0805">Transcription regulation</keyword>
<feature type="region of interest" description="Disordered" evidence="6">
    <location>
        <begin position="1"/>
        <end position="105"/>
    </location>
</feature>
<dbReference type="EMBL" id="OZ034816">
    <property type="protein sequence ID" value="CAL1375731.1"/>
    <property type="molecule type" value="Genomic_DNA"/>
</dbReference>
<evidence type="ECO:0000256" key="6">
    <source>
        <dbReference type="SAM" id="MobiDB-lite"/>
    </source>
</evidence>
<evidence type="ECO:0000256" key="4">
    <source>
        <dbReference type="ARBA" id="ARBA00023163"/>
    </source>
</evidence>
<dbReference type="PROSITE" id="PS50982">
    <property type="entry name" value="MBD"/>
    <property type="match status" value="1"/>
</dbReference>
<feature type="domain" description="MBD" evidence="7">
    <location>
        <begin position="78"/>
        <end position="157"/>
    </location>
</feature>
<comment type="subcellular location">
    <subcellularLocation>
        <location evidence="1">Nucleus</location>
    </subcellularLocation>
</comment>
<keyword evidence="5" id="KW-0539">Nucleus</keyword>
<dbReference type="InterPro" id="IPR001739">
    <property type="entry name" value="Methyl_CpG_DNA-bd"/>
</dbReference>
<dbReference type="GO" id="GO:0005634">
    <property type="term" value="C:nucleus"/>
    <property type="evidence" value="ECO:0007669"/>
    <property type="project" value="UniProtKB-SubCell"/>
</dbReference>
<evidence type="ECO:0000256" key="1">
    <source>
        <dbReference type="ARBA" id="ARBA00004123"/>
    </source>
</evidence>
<dbReference type="PANTHER" id="PTHR12396">
    <property type="entry name" value="METHYL-CPG BINDING PROTEIN, MBD"/>
    <property type="match status" value="1"/>
</dbReference>
<proteinExistence type="predicted"/>
<evidence type="ECO:0000313" key="9">
    <source>
        <dbReference type="Proteomes" id="UP001497516"/>
    </source>
</evidence>
<dbReference type="GO" id="GO:0003677">
    <property type="term" value="F:DNA binding"/>
    <property type="evidence" value="ECO:0007669"/>
    <property type="project" value="UniProtKB-KW"/>
</dbReference>
<dbReference type="InterPro" id="IPR016177">
    <property type="entry name" value="DNA-bd_dom_sf"/>
</dbReference>
<accession>A0AAV2DQ94</accession>
<evidence type="ECO:0000313" key="8">
    <source>
        <dbReference type="EMBL" id="CAL1375731.1"/>
    </source>
</evidence>